<dbReference type="SUPFAM" id="SSF56935">
    <property type="entry name" value="Porins"/>
    <property type="match status" value="2"/>
</dbReference>
<name>A0LJ30_SYNFM</name>
<evidence type="ECO:0000313" key="3">
    <source>
        <dbReference type="Proteomes" id="UP000001784"/>
    </source>
</evidence>
<feature type="signal peptide" evidence="1">
    <location>
        <begin position="1"/>
        <end position="23"/>
    </location>
</feature>
<keyword evidence="3" id="KW-1185">Reference proteome</keyword>
<feature type="chain" id="PRO_5002626803" description="Porin" evidence="1">
    <location>
        <begin position="24"/>
        <end position="534"/>
    </location>
</feature>
<evidence type="ECO:0000313" key="2">
    <source>
        <dbReference type="EMBL" id="ABK17432.1"/>
    </source>
</evidence>
<protein>
    <recommendedName>
        <fullName evidence="4">Porin</fullName>
    </recommendedName>
</protein>
<dbReference type="HOGENOM" id="CLU_045956_0_0_7"/>
<dbReference type="EMBL" id="CP000478">
    <property type="protein sequence ID" value="ABK17432.1"/>
    <property type="molecule type" value="Genomic_DNA"/>
</dbReference>
<keyword evidence="1" id="KW-0732">Signal</keyword>
<sequence precursor="true">MKKNLAILTALLLVVAFAMPAVAAVEFKYGGQWRTRWASGDNIYDGTNSMGEFQDAHGMTHYTDDDNRNFIDQRLRLYFSFIASENLKVVTKFEMGDTVWGDAGSTKGGRVGADQVLVELKNAYVEFNVPCTPTTAVIGIQTLTLLDSWIVDDDFSAAVAVTKLDPFKITVGYVGGQNGGVSLAGDMPYTDPSRNVDDLFLSLDYKNGPWKGSLVFFYQNAHNTAASIDPSTLSTPAPGLWGNADSNFFPVINWLGTDYNLGVENNQLFDIGINLSYKIDWLSAYVNFVKNLGSVDGVLLGAGPGSPEFSSDYTGWMIDAGVSYYCGPYTFNLGGFYTTGPEFHKGYNGDNWANELLVQNDDVSWFTYPLATAKYFSEIIGGGVLGDDRYAYRGFADSNLAGQGVGQFRTMYWRGYGFPSNLWTITAGAAWQVAEKTKISASYWYFGTSEEVPVRYNPLARNGVGQYEFSNSIGHELNLYIDQGIVDGLNLTLVGAYLIADDAFCPVPATNSSSYTSNMADNAWELGARLQWNF</sequence>
<dbReference type="STRING" id="335543.Sfum_1745"/>
<dbReference type="Proteomes" id="UP000001784">
    <property type="component" value="Chromosome"/>
</dbReference>
<dbReference type="AlphaFoldDB" id="A0LJ30"/>
<reference evidence="2 3" key="1">
    <citation type="submission" date="2006-10" db="EMBL/GenBank/DDBJ databases">
        <title>Complete sequence of Syntrophobacter fumaroxidans MPOB.</title>
        <authorList>
            <consortium name="US DOE Joint Genome Institute"/>
            <person name="Copeland A."/>
            <person name="Lucas S."/>
            <person name="Lapidus A."/>
            <person name="Barry K."/>
            <person name="Detter J.C."/>
            <person name="Glavina del Rio T."/>
            <person name="Hammon N."/>
            <person name="Israni S."/>
            <person name="Pitluck S."/>
            <person name="Goltsman E.G."/>
            <person name="Martinez M."/>
            <person name="Schmutz J."/>
            <person name="Larimer F."/>
            <person name="Land M."/>
            <person name="Hauser L."/>
            <person name="Kyrpides N."/>
            <person name="Kim E."/>
            <person name="Boone D.R."/>
            <person name="Brockman F."/>
            <person name="Culley D."/>
            <person name="Ferry J."/>
            <person name="Gunsalus R."/>
            <person name="McInerney M.J."/>
            <person name="Morrison M."/>
            <person name="Plugge C."/>
            <person name="Rohlin L."/>
            <person name="Scholten J."/>
            <person name="Sieber J."/>
            <person name="Stams A.J.M."/>
            <person name="Worm P."/>
            <person name="Henstra A.M."/>
            <person name="Richardson P."/>
        </authorList>
    </citation>
    <scope>NUCLEOTIDE SEQUENCE [LARGE SCALE GENOMIC DNA]</scope>
    <source>
        <strain evidence="3">DSM 10017 / MPOB</strain>
    </source>
</reference>
<gene>
    <name evidence="2" type="ordered locus">Sfum_1745</name>
</gene>
<dbReference type="InParanoid" id="A0LJ30"/>
<dbReference type="OrthoDB" id="5416951at2"/>
<dbReference type="eggNOG" id="ENOG502ZBFZ">
    <property type="taxonomic scope" value="Bacteria"/>
</dbReference>
<evidence type="ECO:0008006" key="4">
    <source>
        <dbReference type="Google" id="ProtNLM"/>
    </source>
</evidence>
<proteinExistence type="predicted"/>
<evidence type="ECO:0000256" key="1">
    <source>
        <dbReference type="SAM" id="SignalP"/>
    </source>
</evidence>
<dbReference type="KEGG" id="sfu:Sfum_1745"/>
<organism evidence="2 3">
    <name type="scientific">Syntrophobacter fumaroxidans (strain DSM 10017 / MPOB)</name>
    <dbReference type="NCBI Taxonomy" id="335543"/>
    <lineage>
        <taxon>Bacteria</taxon>
        <taxon>Pseudomonadati</taxon>
        <taxon>Thermodesulfobacteriota</taxon>
        <taxon>Syntrophobacteria</taxon>
        <taxon>Syntrophobacterales</taxon>
        <taxon>Syntrophobacteraceae</taxon>
        <taxon>Syntrophobacter</taxon>
    </lineage>
</organism>
<dbReference type="RefSeq" id="WP_011698602.1">
    <property type="nucleotide sequence ID" value="NC_008554.1"/>
</dbReference>
<accession>A0LJ30</accession>